<sequence>MKTSEIEIESARRIEKRKTITEVPRNYIPQKKEAQPATQQVMLLFLRFHYNFVRYISKLCQNADK</sequence>
<evidence type="ECO:0000313" key="1">
    <source>
        <dbReference type="EMBL" id="EPR13760.1"/>
    </source>
</evidence>
<name>U4R6Q6_9FIRM</name>
<accession>U4R6Q6</accession>
<dbReference type="Proteomes" id="UP000016860">
    <property type="component" value="Unassembled WGS sequence"/>
</dbReference>
<reference evidence="1 2" key="1">
    <citation type="journal article" date="2013" name="Genome Announc.">
        <title>Draft Genome Sequence of the Cellulolytic Bacterium Clostridium papyrosolvens C7 (ATCC 700395).</title>
        <authorList>
            <person name="Zepeda V."/>
            <person name="Dassa B."/>
            <person name="Borovok I."/>
            <person name="Lamed R."/>
            <person name="Bayer E.A."/>
            <person name="Cate J.H."/>
        </authorList>
    </citation>
    <scope>NUCLEOTIDE SEQUENCE [LARGE SCALE GENOMIC DNA]</scope>
    <source>
        <strain evidence="1 2">C7</strain>
    </source>
</reference>
<dbReference type="AlphaFoldDB" id="U4R6Q6"/>
<dbReference type="STRING" id="1330534.L323_03215"/>
<proteinExistence type="predicted"/>
<organism evidence="1 2">
    <name type="scientific">Ruminiclostridium papyrosolvens C7</name>
    <dbReference type="NCBI Taxonomy" id="1330534"/>
    <lineage>
        <taxon>Bacteria</taxon>
        <taxon>Bacillati</taxon>
        <taxon>Bacillota</taxon>
        <taxon>Clostridia</taxon>
        <taxon>Eubacteriales</taxon>
        <taxon>Oscillospiraceae</taxon>
        <taxon>Ruminiclostridium</taxon>
    </lineage>
</organism>
<protein>
    <submittedName>
        <fullName evidence="1">Uncharacterized protein</fullName>
    </submittedName>
</protein>
<comment type="caution">
    <text evidence="1">The sequence shown here is derived from an EMBL/GenBank/DDBJ whole genome shotgun (WGS) entry which is preliminary data.</text>
</comment>
<gene>
    <name evidence="1" type="ORF">L323_03215</name>
</gene>
<dbReference type="EMBL" id="ATAY01000015">
    <property type="protein sequence ID" value="EPR13760.1"/>
    <property type="molecule type" value="Genomic_DNA"/>
</dbReference>
<evidence type="ECO:0000313" key="2">
    <source>
        <dbReference type="Proteomes" id="UP000016860"/>
    </source>
</evidence>